<evidence type="ECO:0000313" key="1">
    <source>
        <dbReference type="EMBL" id="EHY30463.1"/>
    </source>
</evidence>
<dbReference type="InterPro" id="IPR006439">
    <property type="entry name" value="HAD-SF_hydro_IA"/>
</dbReference>
<dbReference type="Pfam" id="PF00702">
    <property type="entry name" value="Hydrolase"/>
    <property type="match status" value="1"/>
</dbReference>
<dbReference type="AlphaFoldDB" id="H3KHE6"/>
<dbReference type="GO" id="GO:0009166">
    <property type="term" value="P:nucleotide catabolic process"/>
    <property type="evidence" value="ECO:0007669"/>
    <property type="project" value="TreeGrafter"/>
</dbReference>
<dbReference type="Gene3D" id="1.10.150.450">
    <property type="match status" value="1"/>
</dbReference>
<dbReference type="STRING" id="762967.HMPREF9440_02190"/>
<dbReference type="PANTHER" id="PTHR47438:SF1">
    <property type="entry name" value="PHOSPHATE METABOLISM PROTEIN 8-RELATED"/>
    <property type="match status" value="1"/>
</dbReference>
<dbReference type="GO" id="GO:0006206">
    <property type="term" value="P:pyrimidine nucleobase metabolic process"/>
    <property type="evidence" value="ECO:0007669"/>
    <property type="project" value="TreeGrafter"/>
</dbReference>
<name>H3KHE6_9BURK</name>
<sequence>RGKEAAAGRLFRFRESVTKLTGTRLGAPMEANVGLGRPRRGAKPTAPAVKVWFIDLDDTVMESSGGMLHAIHLRMNDFISRALGISWEEAGKLRTAYWERYGSTFLGLWRNHRIDPRVFLPETHDFDYSPFVRAAGNPAEDIRALRRKGVRIVLYTNGPRIYAEEVLRLLRLHDAFDAVVTSTDMRLMGDWRPKPSATMLRALCARFHVRPQEAAIIDDSPANLRAAKSIGMRTFWCTGYRAKHGKLTHRRTAPGVDHVVLRLRDLIPFAAQKKEVR</sequence>
<proteinExistence type="predicted"/>
<organism evidence="1 2">
    <name type="scientific">Sutterella parvirubra YIT 11816</name>
    <dbReference type="NCBI Taxonomy" id="762967"/>
    <lineage>
        <taxon>Bacteria</taxon>
        <taxon>Pseudomonadati</taxon>
        <taxon>Pseudomonadota</taxon>
        <taxon>Betaproteobacteria</taxon>
        <taxon>Burkholderiales</taxon>
        <taxon>Sutterellaceae</taxon>
        <taxon>Sutterella</taxon>
    </lineage>
</organism>
<dbReference type="InterPro" id="IPR010237">
    <property type="entry name" value="Pyr-5-nucltdase"/>
</dbReference>
<keyword evidence="2" id="KW-1185">Reference proteome</keyword>
<gene>
    <name evidence="1" type="ORF">HMPREF9440_02190</name>
</gene>
<dbReference type="InterPro" id="IPR036412">
    <property type="entry name" value="HAD-like_sf"/>
</dbReference>
<dbReference type="SFLD" id="SFLDG01129">
    <property type="entry name" value="C1.5:_HAD__Beta-PGM__Phosphata"/>
    <property type="match status" value="1"/>
</dbReference>
<dbReference type="HOGENOM" id="CLU_059493_2_0_4"/>
<dbReference type="PATRIC" id="fig|762967.3.peg.1722"/>
<accession>H3KHE6</accession>
<dbReference type="Gene3D" id="3.40.50.1000">
    <property type="entry name" value="HAD superfamily/HAD-like"/>
    <property type="match status" value="1"/>
</dbReference>
<dbReference type="SFLD" id="SFLDS00003">
    <property type="entry name" value="Haloacid_Dehalogenase"/>
    <property type="match status" value="1"/>
</dbReference>
<comment type="caution">
    <text evidence="1">The sequence shown here is derived from an EMBL/GenBank/DDBJ whole genome shotgun (WGS) entry which is preliminary data.</text>
</comment>
<dbReference type="PANTHER" id="PTHR47438">
    <property type="entry name" value="PHOSPHATE METABOLISM PROTEIN 8-RELATED"/>
    <property type="match status" value="1"/>
</dbReference>
<dbReference type="SUPFAM" id="SSF56784">
    <property type="entry name" value="HAD-like"/>
    <property type="match status" value="1"/>
</dbReference>
<dbReference type="EMBL" id="AFBQ01000330">
    <property type="protein sequence ID" value="EHY30463.1"/>
    <property type="molecule type" value="Genomic_DNA"/>
</dbReference>
<protein>
    <submittedName>
        <fullName evidence="1">Putative pyrimidine 5'-nucleotidase</fullName>
    </submittedName>
</protein>
<feature type="non-terminal residue" evidence="1">
    <location>
        <position position="1"/>
    </location>
</feature>
<dbReference type="SFLD" id="SFLDG01132">
    <property type="entry name" value="C1.5.3:_5'-Nucleotidase_Like"/>
    <property type="match status" value="1"/>
</dbReference>
<dbReference type="Proteomes" id="UP000004956">
    <property type="component" value="Unassembled WGS sequence"/>
</dbReference>
<dbReference type="NCBIfam" id="TIGR01509">
    <property type="entry name" value="HAD-SF-IA-v3"/>
    <property type="match status" value="1"/>
</dbReference>
<reference evidence="1 2" key="1">
    <citation type="submission" date="2011-11" db="EMBL/GenBank/DDBJ databases">
        <authorList>
            <person name="Weinstock G."/>
            <person name="Sodergren E."/>
            <person name="Clifton S."/>
            <person name="Fulton L."/>
            <person name="Fulton B."/>
            <person name="Courtney L."/>
            <person name="Fronick C."/>
            <person name="Harrison M."/>
            <person name="Strong C."/>
            <person name="Farmer C."/>
            <person name="Delahaunty K."/>
            <person name="Markovic C."/>
            <person name="Hall O."/>
            <person name="Minx P."/>
            <person name="Tomlinson C."/>
            <person name="Mitreva M."/>
            <person name="Hou S."/>
            <person name="Chen J."/>
            <person name="Wollam A."/>
            <person name="Pepin K.H."/>
            <person name="Johnson M."/>
            <person name="Bhonagiri V."/>
            <person name="Zhang X."/>
            <person name="Suruliraj S."/>
            <person name="Warren W."/>
            <person name="Chinwalla A."/>
            <person name="Mardis E.R."/>
            <person name="Wilson R.K."/>
        </authorList>
    </citation>
    <scope>NUCLEOTIDE SEQUENCE [LARGE SCALE GENOMIC DNA]</scope>
    <source>
        <strain evidence="1 2">YIT 11816</strain>
    </source>
</reference>
<dbReference type="InterPro" id="IPR052791">
    <property type="entry name" value="SSM1_domain"/>
</dbReference>
<dbReference type="GO" id="GO:0008252">
    <property type="term" value="F:nucleotidase activity"/>
    <property type="evidence" value="ECO:0007669"/>
    <property type="project" value="TreeGrafter"/>
</dbReference>
<evidence type="ECO:0000313" key="2">
    <source>
        <dbReference type="Proteomes" id="UP000004956"/>
    </source>
</evidence>
<dbReference type="InterPro" id="IPR023214">
    <property type="entry name" value="HAD_sf"/>
</dbReference>